<dbReference type="EMBL" id="UYWY01020979">
    <property type="protein sequence ID" value="VDM43084.1"/>
    <property type="molecule type" value="Genomic_DNA"/>
</dbReference>
<gene>
    <name evidence="1" type="ORF">TCNE_LOCUS11763</name>
</gene>
<reference evidence="3" key="1">
    <citation type="submission" date="2016-06" db="UniProtKB">
        <authorList>
            <consortium name="WormBaseParasite"/>
        </authorList>
    </citation>
    <scope>IDENTIFICATION</scope>
</reference>
<evidence type="ECO:0000313" key="1">
    <source>
        <dbReference type="EMBL" id="VDM43084.1"/>
    </source>
</evidence>
<sequence length="81" mass="9517">MRYFEMQKKEDREVAKVKDSYQNGTRLLSMANDVILDGYLRLISLRSLRNLALTEEAIWSNWWALVTVKRIKFIVALGSRP</sequence>
<accession>A0A183UTE3</accession>
<dbReference type="Proteomes" id="UP000050794">
    <property type="component" value="Unassembled WGS sequence"/>
</dbReference>
<evidence type="ECO:0000313" key="3">
    <source>
        <dbReference type="WBParaSite" id="TCNE_0001176301-mRNA-1"/>
    </source>
</evidence>
<dbReference type="WBParaSite" id="TCNE_0001176301-mRNA-1">
    <property type="protein sequence ID" value="TCNE_0001176301-mRNA-1"/>
    <property type="gene ID" value="TCNE_0001176301"/>
</dbReference>
<reference evidence="1 2" key="2">
    <citation type="submission" date="2018-11" db="EMBL/GenBank/DDBJ databases">
        <authorList>
            <consortium name="Pathogen Informatics"/>
        </authorList>
    </citation>
    <scope>NUCLEOTIDE SEQUENCE [LARGE SCALE GENOMIC DNA]</scope>
</reference>
<dbReference type="AlphaFoldDB" id="A0A183UTE3"/>
<protein>
    <submittedName>
        <fullName evidence="1 3">Uncharacterized protein</fullName>
    </submittedName>
</protein>
<evidence type="ECO:0000313" key="2">
    <source>
        <dbReference type="Proteomes" id="UP000050794"/>
    </source>
</evidence>
<proteinExistence type="predicted"/>
<keyword evidence="2" id="KW-1185">Reference proteome</keyword>
<organism evidence="2 3">
    <name type="scientific">Toxocara canis</name>
    <name type="common">Canine roundworm</name>
    <dbReference type="NCBI Taxonomy" id="6265"/>
    <lineage>
        <taxon>Eukaryota</taxon>
        <taxon>Metazoa</taxon>
        <taxon>Ecdysozoa</taxon>
        <taxon>Nematoda</taxon>
        <taxon>Chromadorea</taxon>
        <taxon>Rhabditida</taxon>
        <taxon>Spirurina</taxon>
        <taxon>Ascaridomorpha</taxon>
        <taxon>Ascaridoidea</taxon>
        <taxon>Toxocaridae</taxon>
        <taxon>Toxocara</taxon>
    </lineage>
</organism>
<name>A0A183UTE3_TOXCA</name>